<dbReference type="PROSITE" id="PS50046">
    <property type="entry name" value="PHYTOCHROME_2"/>
    <property type="match status" value="1"/>
</dbReference>
<dbReference type="HOGENOM" id="CLU_2192662_0_0_3"/>
<dbReference type="CDD" id="cd00130">
    <property type="entry name" value="PAS"/>
    <property type="match status" value="1"/>
</dbReference>
<accession>B8HRR7</accession>
<dbReference type="EMBL" id="CP001344">
    <property type="protein sequence ID" value="ACL45934.1"/>
    <property type="molecule type" value="Genomic_DNA"/>
</dbReference>
<reference evidence="2" key="1">
    <citation type="submission" date="2009-01" db="EMBL/GenBank/DDBJ databases">
        <title>Complete sequence of chromosome Cyanothece sp. PCC 7425.</title>
        <authorList>
            <consortium name="US DOE Joint Genome Institute"/>
            <person name="Lucas S."/>
            <person name="Copeland A."/>
            <person name="Lapidus A."/>
            <person name="Glavina del Rio T."/>
            <person name="Dalin E."/>
            <person name="Tice H."/>
            <person name="Bruce D."/>
            <person name="Goodwin L."/>
            <person name="Pitluck S."/>
            <person name="Sims D."/>
            <person name="Meineke L."/>
            <person name="Brettin T."/>
            <person name="Detter J.C."/>
            <person name="Han C."/>
            <person name="Larimer F."/>
            <person name="Land M."/>
            <person name="Hauser L."/>
            <person name="Kyrpides N."/>
            <person name="Ovchinnikova G."/>
            <person name="Liberton M."/>
            <person name="Stoeckel J."/>
            <person name="Banerjee A."/>
            <person name="Singh A."/>
            <person name="Page L."/>
            <person name="Sato H."/>
            <person name="Zhao L."/>
            <person name="Sherman L."/>
            <person name="Pakrasi H."/>
            <person name="Richardson P."/>
        </authorList>
    </citation>
    <scope>NUCLEOTIDE SEQUENCE</scope>
    <source>
        <strain evidence="2">PCC 7425</strain>
    </source>
</reference>
<sequence>MLKKTAALEQLSGQILPHGVFLVLQDPGLNIIQVSSNTQEVIGCTADALLGRPLSDVPPYLDLHYLSSDIPRQARQLYTLNWLRLIPNAYYQPVTLIKVATLPNHAED</sequence>
<proteinExistence type="predicted"/>
<dbReference type="InterPro" id="IPR016132">
    <property type="entry name" value="Phyto_chromo_attachment"/>
</dbReference>
<evidence type="ECO:0000313" key="2">
    <source>
        <dbReference type="EMBL" id="ACL45934.1"/>
    </source>
</evidence>
<protein>
    <submittedName>
        <fullName evidence="2">Putative PAS/PAC sensor protein</fullName>
    </submittedName>
</protein>
<gene>
    <name evidence="2" type="ordered locus">Cyan7425_3614</name>
</gene>
<dbReference type="InterPro" id="IPR000014">
    <property type="entry name" value="PAS"/>
</dbReference>
<evidence type="ECO:0000259" key="1">
    <source>
        <dbReference type="PROSITE" id="PS50046"/>
    </source>
</evidence>
<dbReference type="STRING" id="395961.Cyan7425_3614"/>
<dbReference type="SUPFAM" id="SSF55785">
    <property type="entry name" value="PYP-like sensor domain (PAS domain)"/>
    <property type="match status" value="1"/>
</dbReference>
<dbReference type="InterPro" id="IPR013654">
    <property type="entry name" value="PAS_2"/>
</dbReference>
<dbReference type="eggNOG" id="COG4251">
    <property type="taxonomic scope" value="Bacteria"/>
</dbReference>
<dbReference type="Gene3D" id="3.30.450.20">
    <property type="entry name" value="PAS domain"/>
    <property type="match status" value="1"/>
</dbReference>
<dbReference type="KEGG" id="cyn:Cyan7425_3614"/>
<organism evidence="2">
    <name type="scientific">Cyanothece sp. (strain PCC 7425 / ATCC 29141)</name>
    <dbReference type="NCBI Taxonomy" id="395961"/>
    <lineage>
        <taxon>Bacteria</taxon>
        <taxon>Bacillati</taxon>
        <taxon>Cyanobacteriota</taxon>
        <taxon>Cyanophyceae</taxon>
        <taxon>Gomontiellales</taxon>
        <taxon>Cyanothecaceae</taxon>
        <taxon>Cyanothece</taxon>
    </lineage>
</organism>
<feature type="domain" description="Phytochrome chromophore attachment site" evidence="1">
    <location>
        <begin position="55"/>
        <end position="98"/>
    </location>
</feature>
<dbReference type="GO" id="GO:0006355">
    <property type="term" value="P:regulation of DNA-templated transcription"/>
    <property type="evidence" value="ECO:0007669"/>
    <property type="project" value="InterPro"/>
</dbReference>
<dbReference type="AlphaFoldDB" id="B8HRR7"/>
<name>B8HRR7_CYAP4</name>
<dbReference type="Pfam" id="PF08446">
    <property type="entry name" value="PAS_2"/>
    <property type="match status" value="1"/>
</dbReference>
<dbReference type="InterPro" id="IPR035965">
    <property type="entry name" value="PAS-like_dom_sf"/>
</dbReference>